<comment type="similarity">
    <text evidence="10">Belongs to the MnmG family. TrmFO subfamily.</text>
</comment>
<dbReference type="Proteomes" id="UP000014803">
    <property type="component" value="Chromosome"/>
</dbReference>
<dbReference type="GO" id="GO:0030488">
    <property type="term" value="P:tRNA methylation"/>
    <property type="evidence" value="ECO:0007669"/>
    <property type="project" value="TreeGrafter"/>
</dbReference>
<dbReference type="AlphaFoldDB" id="S4XLI2"/>
<feature type="binding site" evidence="10">
    <location>
        <begin position="15"/>
        <end position="20"/>
    </location>
    <ligand>
        <name>FAD</name>
        <dbReference type="ChEBI" id="CHEBI:57692"/>
    </ligand>
</feature>
<keyword evidence="9 10" id="KW-0520">NAD</keyword>
<proteinExistence type="inferred from homology"/>
<comment type="catalytic activity">
    <reaction evidence="10">
        <text>uridine(54) in tRNA + (6R)-5,10-methylene-5,6,7,8-tetrahydrofolate + NADPH + H(+) = 5-methyluridine(54) in tRNA + (6S)-5,6,7,8-tetrahydrofolate + NADP(+)</text>
        <dbReference type="Rhea" id="RHEA:62372"/>
        <dbReference type="Rhea" id="RHEA-COMP:10167"/>
        <dbReference type="Rhea" id="RHEA-COMP:10193"/>
        <dbReference type="ChEBI" id="CHEBI:15378"/>
        <dbReference type="ChEBI" id="CHEBI:15636"/>
        <dbReference type="ChEBI" id="CHEBI:57453"/>
        <dbReference type="ChEBI" id="CHEBI:57783"/>
        <dbReference type="ChEBI" id="CHEBI:58349"/>
        <dbReference type="ChEBI" id="CHEBI:65315"/>
        <dbReference type="ChEBI" id="CHEBI:74447"/>
        <dbReference type="EC" id="2.1.1.74"/>
    </reaction>
</comment>
<accession>S4XLI2</accession>
<dbReference type="PROSITE" id="PS51257">
    <property type="entry name" value="PROKAR_LIPOPROTEIN"/>
    <property type="match status" value="1"/>
</dbReference>
<keyword evidence="8 10" id="KW-0521">NADP</keyword>
<evidence type="ECO:0000256" key="8">
    <source>
        <dbReference type="ARBA" id="ARBA00022857"/>
    </source>
</evidence>
<dbReference type="NCBIfam" id="NF003739">
    <property type="entry name" value="PRK05335.1"/>
    <property type="match status" value="2"/>
</dbReference>
<comment type="catalytic activity">
    <reaction evidence="10">
        <text>uridine(54) in tRNA + (6R)-5,10-methylene-5,6,7,8-tetrahydrofolate + NADH + H(+) = 5-methyluridine(54) in tRNA + (6S)-5,6,7,8-tetrahydrofolate + NAD(+)</text>
        <dbReference type="Rhea" id="RHEA:16873"/>
        <dbReference type="Rhea" id="RHEA-COMP:10167"/>
        <dbReference type="Rhea" id="RHEA-COMP:10193"/>
        <dbReference type="ChEBI" id="CHEBI:15378"/>
        <dbReference type="ChEBI" id="CHEBI:15636"/>
        <dbReference type="ChEBI" id="CHEBI:57453"/>
        <dbReference type="ChEBI" id="CHEBI:57540"/>
        <dbReference type="ChEBI" id="CHEBI:57945"/>
        <dbReference type="ChEBI" id="CHEBI:65315"/>
        <dbReference type="ChEBI" id="CHEBI:74447"/>
        <dbReference type="EC" id="2.1.1.74"/>
    </reaction>
</comment>
<comment type="cofactor">
    <cofactor evidence="1 10">
        <name>FAD</name>
        <dbReference type="ChEBI" id="CHEBI:57692"/>
    </cofactor>
</comment>
<reference evidence="13 14" key="1">
    <citation type="journal article" date="2013" name="Sci. Rep.">
        <title>Extraordinary expansion of a Sorangium cellulosum genome from an alkaline milieu.</title>
        <authorList>
            <person name="Han K."/>
            <person name="Li Z.F."/>
            <person name="Peng R."/>
            <person name="Zhu L.P."/>
            <person name="Zhou T."/>
            <person name="Wang L.G."/>
            <person name="Li S.G."/>
            <person name="Zhang X.B."/>
            <person name="Hu W."/>
            <person name="Wu Z.H."/>
            <person name="Qin N."/>
            <person name="Li Y.Z."/>
        </authorList>
    </citation>
    <scope>NUCLEOTIDE SEQUENCE [LARGE SCALE GENOMIC DNA]</scope>
    <source>
        <strain evidence="13 14">So0157-2</strain>
    </source>
</reference>
<dbReference type="GO" id="GO:0002098">
    <property type="term" value="P:tRNA wobble uridine modification"/>
    <property type="evidence" value="ECO:0007669"/>
    <property type="project" value="TreeGrafter"/>
</dbReference>
<evidence type="ECO:0000256" key="11">
    <source>
        <dbReference type="SAM" id="MobiDB-lite"/>
    </source>
</evidence>
<evidence type="ECO:0000313" key="14">
    <source>
        <dbReference type="Proteomes" id="UP000014803"/>
    </source>
</evidence>
<dbReference type="PRINTS" id="PR00411">
    <property type="entry name" value="PNDRDTASEI"/>
</dbReference>
<dbReference type="PANTHER" id="PTHR11806:SF2">
    <property type="entry name" value="METHYLENETETRAHYDROFOLATE--TRNA-(URACIL-5-)-METHYLTRANSFERASE TRMFO"/>
    <property type="match status" value="1"/>
</dbReference>
<dbReference type="HAMAP" id="MF_01037">
    <property type="entry name" value="TrmFO"/>
    <property type="match status" value="1"/>
</dbReference>
<name>S4XLI2_SORCE</name>
<evidence type="ECO:0000256" key="3">
    <source>
        <dbReference type="ARBA" id="ARBA00022603"/>
    </source>
</evidence>
<keyword evidence="6 10" id="KW-0819">tRNA processing</keyword>
<dbReference type="GO" id="GO:0050660">
    <property type="term" value="F:flavin adenine dinucleotide binding"/>
    <property type="evidence" value="ECO:0007669"/>
    <property type="project" value="UniProtKB-UniRule"/>
</dbReference>
<evidence type="ECO:0000256" key="5">
    <source>
        <dbReference type="ARBA" id="ARBA00022679"/>
    </source>
</evidence>
<organism evidence="13 14">
    <name type="scientific">Sorangium cellulosum So0157-2</name>
    <dbReference type="NCBI Taxonomy" id="1254432"/>
    <lineage>
        <taxon>Bacteria</taxon>
        <taxon>Pseudomonadati</taxon>
        <taxon>Myxococcota</taxon>
        <taxon>Polyangia</taxon>
        <taxon>Polyangiales</taxon>
        <taxon>Polyangiaceae</taxon>
        <taxon>Sorangium</taxon>
    </lineage>
</organism>
<feature type="region of interest" description="Disordered" evidence="11">
    <location>
        <begin position="193"/>
        <end position="226"/>
    </location>
</feature>
<keyword evidence="3 10" id="KW-0489">Methyltransferase</keyword>
<dbReference type="PATRIC" id="fig|1254432.3.peg.7011"/>
<dbReference type="GO" id="GO:0047151">
    <property type="term" value="F:tRNA (uracil(54)-C5)-methyltransferase activity, 5,10-methylenetetrahydrofolate-dependent"/>
    <property type="evidence" value="ECO:0007669"/>
    <property type="project" value="UniProtKB-UniRule"/>
</dbReference>
<evidence type="ECO:0000313" key="13">
    <source>
        <dbReference type="EMBL" id="AGP32640.1"/>
    </source>
</evidence>
<dbReference type="Gene3D" id="3.50.50.60">
    <property type="entry name" value="FAD/NAD(P)-binding domain"/>
    <property type="match status" value="2"/>
</dbReference>
<comment type="subcellular location">
    <subcellularLocation>
        <location evidence="10">Cytoplasm</location>
    </subcellularLocation>
</comment>
<dbReference type="InterPro" id="IPR002218">
    <property type="entry name" value="MnmG-rel"/>
</dbReference>
<gene>
    <name evidence="13" type="primary">gid</name>
    <name evidence="10" type="synonym">trmFO</name>
    <name evidence="13" type="ORF">SCE1572_31015</name>
</gene>
<dbReference type="eggNOG" id="COG1206">
    <property type="taxonomic scope" value="Bacteria"/>
</dbReference>
<dbReference type="EC" id="2.1.1.74" evidence="10"/>
<dbReference type="InterPro" id="IPR040131">
    <property type="entry name" value="MnmG_N"/>
</dbReference>
<comment type="function">
    <text evidence="10">Catalyzes the folate-dependent formation of 5-methyl-uridine at position 54 (M-5-U54) in all tRNAs.</text>
</comment>
<dbReference type="HOGENOM" id="CLU_033057_1_0_7"/>
<keyword evidence="7 10" id="KW-0274">FAD</keyword>
<dbReference type="KEGG" id="scu:SCE1572_31015"/>
<dbReference type="InterPro" id="IPR036188">
    <property type="entry name" value="FAD/NAD-bd_sf"/>
</dbReference>
<feature type="domain" description="MnmG N-terminal" evidence="12">
    <location>
        <begin position="222"/>
        <end position="410"/>
    </location>
</feature>
<keyword evidence="2 10" id="KW-0963">Cytoplasm</keyword>
<evidence type="ECO:0000256" key="10">
    <source>
        <dbReference type="HAMAP-Rule" id="MF_01037"/>
    </source>
</evidence>
<protein>
    <recommendedName>
        <fullName evidence="10">Methylenetetrahydrofolate--tRNA-(uracil-5-)-methyltransferase TrmFO</fullName>
        <ecNumber evidence="10">2.1.1.74</ecNumber>
    </recommendedName>
    <alternativeName>
        <fullName evidence="10">Folate-dependent tRNA (uracil-5-)-methyltransferase</fullName>
    </alternativeName>
    <alternativeName>
        <fullName evidence="10">Folate-dependent tRNA(M-5-U54)-methyltransferase</fullName>
    </alternativeName>
</protein>
<dbReference type="Pfam" id="PF01134">
    <property type="entry name" value="GIDA"/>
    <property type="match status" value="2"/>
</dbReference>
<dbReference type="STRING" id="1254432.SCE1572_31015"/>
<evidence type="ECO:0000256" key="1">
    <source>
        <dbReference type="ARBA" id="ARBA00001974"/>
    </source>
</evidence>
<keyword evidence="4 10" id="KW-0285">Flavoprotein</keyword>
<dbReference type="InterPro" id="IPR004417">
    <property type="entry name" value="TrmFO"/>
</dbReference>
<evidence type="ECO:0000256" key="6">
    <source>
        <dbReference type="ARBA" id="ARBA00022694"/>
    </source>
</evidence>
<dbReference type="RefSeq" id="WP_020738109.1">
    <property type="nucleotide sequence ID" value="NC_021658.1"/>
</dbReference>
<dbReference type="EMBL" id="CP003969">
    <property type="protein sequence ID" value="AGP32640.1"/>
    <property type="molecule type" value="Genomic_DNA"/>
</dbReference>
<evidence type="ECO:0000256" key="9">
    <source>
        <dbReference type="ARBA" id="ARBA00023027"/>
    </source>
</evidence>
<evidence type="ECO:0000256" key="2">
    <source>
        <dbReference type="ARBA" id="ARBA00022490"/>
    </source>
</evidence>
<dbReference type="GO" id="GO:0005829">
    <property type="term" value="C:cytosol"/>
    <property type="evidence" value="ECO:0007669"/>
    <property type="project" value="TreeGrafter"/>
</dbReference>
<sequence>MNGAESRRDDVVVVGGGLAGCEAAYQLAQRGLRVRLVEMKPHKRTPAQTSDRLAELVCSNSLRGAALSNAVGLLKEELRRVGSLALRCADETSVPAGGALAVDRERFAEAMTRSIESHPRIAVERREVTEIPAERPAILATGPLTSDALAASLAAAVGAEHLAYYDAIAPIVSADSIDWSRVWKQSRYGKGGAVRGERAAPAEGAARPEPTAPPPEDAAERRDDAEAGDEAYVNCPFDEAQYKAFVRALVASEKVEARDFEEVRYFEGCLPCEVMAARGEQTLAFGPMKPVGLTDPRTGRRPYAVLQLRPEDEAATAYNLVGFQTRMKYAEQLRVFRMVPGLEEAEFLRMGSVHRNTFVDAPALLGPAMELRALPGVHLAGQISGVEGYVESAAAGFVCAILLAQRLRNEPLRPPPPTTALGGILTHLGRKQPSSYQPSNITWAHIAPLDPAHGKLRKRARYEAMAERALRDLDAWWAAG</sequence>
<dbReference type="SUPFAM" id="SSF51905">
    <property type="entry name" value="FAD/NAD(P)-binding domain"/>
    <property type="match status" value="1"/>
</dbReference>
<dbReference type="PANTHER" id="PTHR11806">
    <property type="entry name" value="GLUCOSE INHIBITED DIVISION PROTEIN A"/>
    <property type="match status" value="1"/>
</dbReference>
<dbReference type="OrthoDB" id="9803114at2"/>
<evidence type="ECO:0000256" key="7">
    <source>
        <dbReference type="ARBA" id="ARBA00022827"/>
    </source>
</evidence>
<feature type="domain" description="MnmG N-terminal" evidence="12">
    <location>
        <begin position="10"/>
        <end position="190"/>
    </location>
</feature>
<evidence type="ECO:0000256" key="4">
    <source>
        <dbReference type="ARBA" id="ARBA00022630"/>
    </source>
</evidence>
<keyword evidence="5 10" id="KW-0808">Transferase</keyword>
<evidence type="ECO:0000259" key="12">
    <source>
        <dbReference type="Pfam" id="PF01134"/>
    </source>
</evidence>